<dbReference type="Gene3D" id="2.40.70.10">
    <property type="entry name" value="Acid Proteases"/>
    <property type="match status" value="1"/>
</dbReference>
<feature type="compositionally biased region" description="Basic and acidic residues" evidence="1">
    <location>
        <begin position="107"/>
        <end position="122"/>
    </location>
</feature>
<name>A0AAW2TTK9_SESRA</name>
<proteinExistence type="predicted"/>
<evidence type="ECO:0000313" key="2">
    <source>
        <dbReference type="EMBL" id="KAL0407794.1"/>
    </source>
</evidence>
<dbReference type="AlphaFoldDB" id="A0AAW2TTK9"/>
<feature type="region of interest" description="Disordered" evidence="1">
    <location>
        <begin position="353"/>
        <end position="390"/>
    </location>
</feature>
<reference evidence="2" key="1">
    <citation type="submission" date="2020-06" db="EMBL/GenBank/DDBJ databases">
        <authorList>
            <person name="Li T."/>
            <person name="Hu X."/>
            <person name="Zhang T."/>
            <person name="Song X."/>
            <person name="Zhang H."/>
            <person name="Dai N."/>
            <person name="Sheng W."/>
            <person name="Hou X."/>
            <person name="Wei L."/>
        </authorList>
    </citation>
    <scope>NUCLEOTIDE SEQUENCE</scope>
    <source>
        <strain evidence="2">G02</strain>
        <tissue evidence="2">Leaf</tissue>
    </source>
</reference>
<sequence length="464" mass="51961">MEDAPSKKPRADLRDRKPPFERVNTVYTPLMVPITQAFMAVEEKGLITRPRSWRDTPQRPKSDKLCRFHNDYGHTMEECRHLKNEIERLIQNGYLQEYVCWERARGTGPYQKKEGDKTREIRAPSPGRASREGAKQTSGGKEDNNKIPRKGVILMIVGGPSGGDSHQARKSRVREAYQISIKEVLDIETMEDAPIIQFGRAERSGAQTTHNNALVITATIANYEVGRIFIDSGSSADILFGEAYDQIQLGDVSLEKVNTSLYGFAGEVVHLRGMVSFPLTMERGTTRKTCLLKFLVVDVPSAYNVILGRPTLNAFQAVISTYHMKIKFPTPGGVREVQEDALQSRECYVEAARKGQKRSGDDAPDQVPPGKKGKTPEEKNSEEAETPAKVQPAEELLNIEIIPGNPNKTTRICSHLGEEAKKEITLCLQRNLDIFAWTSQDLKGIDPQVITHHLNIDPSYKPIK</sequence>
<gene>
    <name evidence="2" type="ORF">Sradi_1713800</name>
</gene>
<feature type="compositionally biased region" description="Basic and acidic residues" evidence="1">
    <location>
        <begin position="129"/>
        <end position="146"/>
    </location>
</feature>
<comment type="caution">
    <text evidence="2">The sequence shown here is derived from an EMBL/GenBank/DDBJ whole genome shotgun (WGS) entry which is preliminary data.</text>
</comment>
<dbReference type="PANTHER" id="PTHR33240:SF15">
    <property type="entry name" value="GAG-PRO-LIKE PROTEIN"/>
    <property type="match status" value="1"/>
</dbReference>
<dbReference type="PANTHER" id="PTHR33240">
    <property type="entry name" value="OS08G0508500 PROTEIN"/>
    <property type="match status" value="1"/>
</dbReference>
<dbReference type="CDD" id="cd00303">
    <property type="entry name" value="retropepsin_like"/>
    <property type="match status" value="1"/>
</dbReference>
<dbReference type="InterPro" id="IPR021109">
    <property type="entry name" value="Peptidase_aspartic_dom_sf"/>
</dbReference>
<organism evidence="2">
    <name type="scientific">Sesamum radiatum</name>
    <name type="common">Black benniseed</name>
    <dbReference type="NCBI Taxonomy" id="300843"/>
    <lineage>
        <taxon>Eukaryota</taxon>
        <taxon>Viridiplantae</taxon>
        <taxon>Streptophyta</taxon>
        <taxon>Embryophyta</taxon>
        <taxon>Tracheophyta</taxon>
        <taxon>Spermatophyta</taxon>
        <taxon>Magnoliopsida</taxon>
        <taxon>eudicotyledons</taxon>
        <taxon>Gunneridae</taxon>
        <taxon>Pentapetalae</taxon>
        <taxon>asterids</taxon>
        <taxon>lamiids</taxon>
        <taxon>Lamiales</taxon>
        <taxon>Pedaliaceae</taxon>
        <taxon>Sesamum</taxon>
    </lineage>
</organism>
<reference evidence="2" key="2">
    <citation type="journal article" date="2024" name="Plant">
        <title>Genomic evolution and insights into agronomic trait innovations of Sesamum species.</title>
        <authorList>
            <person name="Miao H."/>
            <person name="Wang L."/>
            <person name="Qu L."/>
            <person name="Liu H."/>
            <person name="Sun Y."/>
            <person name="Le M."/>
            <person name="Wang Q."/>
            <person name="Wei S."/>
            <person name="Zheng Y."/>
            <person name="Lin W."/>
            <person name="Duan Y."/>
            <person name="Cao H."/>
            <person name="Xiong S."/>
            <person name="Wang X."/>
            <person name="Wei L."/>
            <person name="Li C."/>
            <person name="Ma Q."/>
            <person name="Ju M."/>
            <person name="Zhao R."/>
            <person name="Li G."/>
            <person name="Mu C."/>
            <person name="Tian Q."/>
            <person name="Mei H."/>
            <person name="Zhang T."/>
            <person name="Gao T."/>
            <person name="Zhang H."/>
        </authorList>
    </citation>
    <scope>NUCLEOTIDE SEQUENCE</scope>
    <source>
        <strain evidence="2">G02</strain>
    </source>
</reference>
<accession>A0AAW2TTK9</accession>
<feature type="region of interest" description="Disordered" evidence="1">
    <location>
        <begin position="107"/>
        <end position="146"/>
    </location>
</feature>
<dbReference type="EMBL" id="JACGWJ010000007">
    <property type="protein sequence ID" value="KAL0407794.1"/>
    <property type="molecule type" value="Genomic_DNA"/>
</dbReference>
<protein>
    <recommendedName>
        <fullName evidence="3">Retrotransposon gag domain-containing protein</fullName>
    </recommendedName>
</protein>
<evidence type="ECO:0008006" key="3">
    <source>
        <dbReference type="Google" id="ProtNLM"/>
    </source>
</evidence>
<evidence type="ECO:0000256" key="1">
    <source>
        <dbReference type="SAM" id="MobiDB-lite"/>
    </source>
</evidence>